<keyword evidence="1" id="KW-0560">Oxidoreductase</keyword>
<dbReference type="InterPro" id="IPR036291">
    <property type="entry name" value="NAD(P)-bd_dom_sf"/>
</dbReference>
<evidence type="ECO:0000313" key="2">
    <source>
        <dbReference type="EMBL" id="KIM96398.1"/>
    </source>
</evidence>
<protein>
    <recommendedName>
        <fullName evidence="4">Ketoreductase (KR) domain-containing protein</fullName>
    </recommendedName>
</protein>
<dbReference type="InParanoid" id="A0A0C3CBS0"/>
<evidence type="ECO:0008006" key="4">
    <source>
        <dbReference type="Google" id="ProtNLM"/>
    </source>
</evidence>
<dbReference type="AlphaFoldDB" id="A0A0C3CBS0"/>
<dbReference type="OrthoDB" id="542013at2759"/>
<dbReference type="STRING" id="913774.A0A0C3CBS0"/>
<sequence length="206" mass="22668">MDSYKSVKEFADRASNLPRLDAILANAGILTTTYSVTEDNEKTITTNVVSTFLLSLLLLPKLCQSSEQFSIVPRIVIPNSALHYIAPLKELDINGEDILARLNDQEKADMASRYPVSKLLVIYVVRELADRLKASKRPLVIINTPNPSYCKSQLMHGPGQSTGFGIKVAEKILARSTEAGSRTLVHGLLSGRESHGQYMTNCHVQA</sequence>
<dbReference type="EMBL" id="KN832884">
    <property type="protein sequence ID" value="KIM96398.1"/>
    <property type="molecule type" value="Genomic_DNA"/>
</dbReference>
<keyword evidence="3" id="KW-1185">Reference proteome</keyword>
<proteinExistence type="predicted"/>
<evidence type="ECO:0000313" key="3">
    <source>
        <dbReference type="Proteomes" id="UP000054321"/>
    </source>
</evidence>
<dbReference type="Gene3D" id="3.40.50.720">
    <property type="entry name" value="NAD(P)-binding Rossmann-like Domain"/>
    <property type="match status" value="1"/>
</dbReference>
<dbReference type="Proteomes" id="UP000054321">
    <property type="component" value="Unassembled WGS sequence"/>
</dbReference>
<accession>A0A0C3CBS0</accession>
<gene>
    <name evidence="2" type="ORF">OIDMADRAFT_20777</name>
</gene>
<reference evidence="3" key="2">
    <citation type="submission" date="2015-01" db="EMBL/GenBank/DDBJ databases">
        <title>Evolutionary Origins and Diversification of the Mycorrhizal Mutualists.</title>
        <authorList>
            <consortium name="DOE Joint Genome Institute"/>
            <consortium name="Mycorrhizal Genomics Consortium"/>
            <person name="Kohler A."/>
            <person name="Kuo A."/>
            <person name="Nagy L.G."/>
            <person name="Floudas D."/>
            <person name="Copeland A."/>
            <person name="Barry K.W."/>
            <person name="Cichocki N."/>
            <person name="Veneault-Fourrey C."/>
            <person name="LaButti K."/>
            <person name="Lindquist E.A."/>
            <person name="Lipzen A."/>
            <person name="Lundell T."/>
            <person name="Morin E."/>
            <person name="Murat C."/>
            <person name="Riley R."/>
            <person name="Ohm R."/>
            <person name="Sun H."/>
            <person name="Tunlid A."/>
            <person name="Henrissat B."/>
            <person name="Grigoriev I.V."/>
            <person name="Hibbett D.S."/>
            <person name="Martin F."/>
        </authorList>
    </citation>
    <scope>NUCLEOTIDE SEQUENCE [LARGE SCALE GENOMIC DNA]</scope>
    <source>
        <strain evidence="3">Zn</strain>
    </source>
</reference>
<dbReference type="PANTHER" id="PTHR43157">
    <property type="entry name" value="PHOSPHATIDYLINOSITOL-GLYCAN BIOSYNTHESIS CLASS F PROTEIN-RELATED"/>
    <property type="match status" value="1"/>
</dbReference>
<evidence type="ECO:0000256" key="1">
    <source>
        <dbReference type="ARBA" id="ARBA00023002"/>
    </source>
</evidence>
<dbReference type="HOGENOM" id="CLU_010194_44_4_1"/>
<dbReference type="PANTHER" id="PTHR43157:SF31">
    <property type="entry name" value="PHOSPHATIDYLINOSITOL-GLYCAN BIOSYNTHESIS CLASS F PROTEIN"/>
    <property type="match status" value="1"/>
</dbReference>
<dbReference type="GO" id="GO:0016491">
    <property type="term" value="F:oxidoreductase activity"/>
    <property type="evidence" value="ECO:0007669"/>
    <property type="project" value="UniProtKB-KW"/>
</dbReference>
<organism evidence="2 3">
    <name type="scientific">Oidiodendron maius (strain Zn)</name>
    <dbReference type="NCBI Taxonomy" id="913774"/>
    <lineage>
        <taxon>Eukaryota</taxon>
        <taxon>Fungi</taxon>
        <taxon>Dikarya</taxon>
        <taxon>Ascomycota</taxon>
        <taxon>Pezizomycotina</taxon>
        <taxon>Leotiomycetes</taxon>
        <taxon>Leotiomycetes incertae sedis</taxon>
        <taxon>Myxotrichaceae</taxon>
        <taxon>Oidiodendron</taxon>
    </lineage>
</organism>
<name>A0A0C3CBS0_OIDMZ</name>
<reference evidence="2 3" key="1">
    <citation type="submission" date="2014-04" db="EMBL/GenBank/DDBJ databases">
        <authorList>
            <consortium name="DOE Joint Genome Institute"/>
            <person name="Kuo A."/>
            <person name="Martino E."/>
            <person name="Perotto S."/>
            <person name="Kohler A."/>
            <person name="Nagy L.G."/>
            <person name="Floudas D."/>
            <person name="Copeland A."/>
            <person name="Barry K.W."/>
            <person name="Cichocki N."/>
            <person name="Veneault-Fourrey C."/>
            <person name="LaButti K."/>
            <person name="Lindquist E.A."/>
            <person name="Lipzen A."/>
            <person name="Lundell T."/>
            <person name="Morin E."/>
            <person name="Murat C."/>
            <person name="Sun H."/>
            <person name="Tunlid A."/>
            <person name="Henrissat B."/>
            <person name="Grigoriev I.V."/>
            <person name="Hibbett D.S."/>
            <person name="Martin F."/>
            <person name="Nordberg H.P."/>
            <person name="Cantor M.N."/>
            <person name="Hua S.X."/>
        </authorList>
    </citation>
    <scope>NUCLEOTIDE SEQUENCE [LARGE SCALE GENOMIC DNA]</scope>
    <source>
        <strain evidence="2 3">Zn</strain>
    </source>
</reference>
<dbReference type="SUPFAM" id="SSF51735">
    <property type="entry name" value="NAD(P)-binding Rossmann-fold domains"/>
    <property type="match status" value="1"/>
</dbReference>